<name>A0A699JYR1_TANCI</name>
<accession>A0A699JYR1</accession>
<feature type="region of interest" description="Disordered" evidence="1">
    <location>
        <begin position="169"/>
        <end position="197"/>
    </location>
</feature>
<dbReference type="AlphaFoldDB" id="A0A699JYR1"/>
<organism evidence="2">
    <name type="scientific">Tanacetum cinerariifolium</name>
    <name type="common">Dalmatian daisy</name>
    <name type="synonym">Chrysanthemum cinerariifolium</name>
    <dbReference type="NCBI Taxonomy" id="118510"/>
    <lineage>
        <taxon>Eukaryota</taxon>
        <taxon>Viridiplantae</taxon>
        <taxon>Streptophyta</taxon>
        <taxon>Embryophyta</taxon>
        <taxon>Tracheophyta</taxon>
        <taxon>Spermatophyta</taxon>
        <taxon>Magnoliopsida</taxon>
        <taxon>eudicotyledons</taxon>
        <taxon>Gunneridae</taxon>
        <taxon>Pentapetalae</taxon>
        <taxon>asterids</taxon>
        <taxon>campanulids</taxon>
        <taxon>Asterales</taxon>
        <taxon>Asteraceae</taxon>
        <taxon>Asteroideae</taxon>
        <taxon>Anthemideae</taxon>
        <taxon>Anthemidinae</taxon>
        <taxon>Tanacetum</taxon>
    </lineage>
</organism>
<dbReference type="EMBL" id="BKCJ010464690">
    <property type="protein sequence ID" value="GFA66444.1"/>
    <property type="molecule type" value="Genomic_DNA"/>
</dbReference>
<comment type="caution">
    <text evidence="2">The sequence shown here is derived from an EMBL/GenBank/DDBJ whole genome shotgun (WGS) entry which is preliminary data.</text>
</comment>
<protein>
    <submittedName>
        <fullName evidence="2">Uncharacterized protein</fullName>
    </submittedName>
</protein>
<evidence type="ECO:0000256" key="1">
    <source>
        <dbReference type="SAM" id="MobiDB-lite"/>
    </source>
</evidence>
<sequence>MTPEQGLVQVFWNSKETKPTIDNDRHDKAKAVANTEVRKSTHKVNGHVQSVKGVSPLANLPAIVSLDGSGKSSKVENIPENGLTFDSGKRVDVLDDNNTQPCNINKVYRRRKLVQNKCVPSLDIEKFKKVVVKCENGNVMKEVTSGSGTVASNGGSSIVDIKDLVAEDNDSRRHKGKGISFHFPSEEANAGSSHLSQ</sequence>
<proteinExistence type="predicted"/>
<reference evidence="2" key="1">
    <citation type="journal article" date="2019" name="Sci. Rep.">
        <title>Draft genome of Tanacetum cinerariifolium, the natural source of mosquito coil.</title>
        <authorList>
            <person name="Yamashiro T."/>
            <person name="Shiraishi A."/>
            <person name="Satake H."/>
            <person name="Nakayama K."/>
        </authorList>
    </citation>
    <scope>NUCLEOTIDE SEQUENCE</scope>
</reference>
<gene>
    <name evidence="2" type="ORF">Tci_638416</name>
</gene>
<feature type="non-terminal residue" evidence="2">
    <location>
        <position position="197"/>
    </location>
</feature>
<evidence type="ECO:0000313" key="2">
    <source>
        <dbReference type="EMBL" id="GFA66444.1"/>
    </source>
</evidence>